<comment type="catalytic activity">
    <reaction evidence="21">
        <text>a beta-D-Gal-(1&lt;-&gt;1')-ceramide + CMP-N-acetyl-beta-neuraminate = N-acetyl-alpha-neuraminosyl-(2-&gt;3)-beta-D-galactosyl-(1&lt;-&gt;1')-ceramide + CMP + H(+)</text>
        <dbReference type="Rhea" id="RHEA:41780"/>
        <dbReference type="ChEBI" id="CHEBI:15378"/>
        <dbReference type="ChEBI" id="CHEBI:57812"/>
        <dbReference type="ChEBI" id="CHEBI:60377"/>
        <dbReference type="ChEBI" id="CHEBI:82643"/>
        <dbReference type="ChEBI" id="CHEBI:143593"/>
    </reaction>
    <physiologicalReaction direction="left-to-right" evidence="21">
        <dbReference type="Rhea" id="RHEA:41781"/>
    </physiologicalReaction>
</comment>
<reference evidence="24" key="2">
    <citation type="submission" date="2025-09" db="UniProtKB">
        <authorList>
            <consortium name="Ensembl"/>
        </authorList>
    </citation>
    <scope>IDENTIFICATION</scope>
</reference>
<keyword evidence="25" id="KW-1185">Reference proteome</keyword>
<keyword evidence="9" id="KW-0443">Lipid metabolism</keyword>
<evidence type="ECO:0000256" key="20">
    <source>
        <dbReference type="ARBA" id="ARBA00045587"/>
    </source>
</evidence>
<comment type="function">
    <text evidence="20">Transfers the sialyl group (N-acetyl-alpha-neuraminyl or NeuAc) from CMP-NeuAc to the non-reducing terminal galactose (Gal) of glycosphingolipids forming gangliosides (important molecules involved in the regulation of multiple cellular processes, including cell proliferation and differentiation, apoptosis, embryogenesis, development, and oncogenesis). Mainly involved in the biosynthesis of ganglioside GM3 but can also use different glycolipids as substrate acceptors such as D-galactosylceramide (GalCer), asialo-GM2 (GA2) and asialo-GM1 (GA1), although less preferentially than beta-D-Gal-(1-&gt;4)-beta-D-Glc-(1&lt;-&gt;1)-Cer (LacCer).</text>
</comment>
<comment type="catalytic activity">
    <reaction evidence="23">
        <text>ganglioside GA1 (d18:1(4E)/18:0) + CMP-N-acetyl-beta-neuraminate = ganglioside GM1 (d18:1(4E)/18:0) + CMP + H(+)</text>
        <dbReference type="Rhea" id="RHEA:41784"/>
        <dbReference type="ChEBI" id="CHEBI:15378"/>
        <dbReference type="ChEBI" id="CHEBI:57812"/>
        <dbReference type="ChEBI" id="CHEBI:60377"/>
        <dbReference type="ChEBI" id="CHEBI:73110"/>
        <dbReference type="ChEBI" id="CHEBI:78484"/>
    </reaction>
    <physiologicalReaction direction="left-to-right" evidence="23">
        <dbReference type="Rhea" id="RHEA:41785"/>
    </physiologicalReaction>
</comment>
<keyword evidence="8" id="KW-0333">Golgi apparatus</keyword>
<evidence type="ECO:0000256" key="2">
    <source>
        <dbReference type="ARBA" id="ARBA00006003"/>
    </source>
</evidence>
<accession>A0A3B3RSL6</accession>
<keyword evidence="7" id="KW-1133">Transmembrane helix</keyword>
<sequence>MHPILPQWTLSSDVRQRLDSSGTFSLWRILSKCSLPDRSRHLRTCGVRNLLCTMGKLKTLHCLRPSRVSLMLLTLVCLFYLLNYFSDVKTDSKLHAWVVDPSHRKLMHQHTQSILTRQCRPQFVRNAIKTRLNSSWRVTDHFLWRDTVLTEDMFQYPPPFGLRDMRGKLTDILNLLPTPAAQVHLEKACQRCVVVGNGGILRGMELGPLIDQFDVIIRLNSGPMQGFCRDVGNRTSIRMSYPEGSPKKWEDPDPRLLFVAVVFKSVDFSWLKAMITKKQVSFWDWLFFWQKVPDRIPLELSQFRILNPDVVRETALDLLHLPTPQSHIWGWDKNVPTLGVTALNLASYLCDEVSLAGFGYDLTQKGMPLHYYDSLPMTTMLMQTMHDVAQETALLKGLVQEGVISDLTGAVHCSFCSS</sequence>
<evidence type="ECO:0000256" key="12">
    <source>
        <dbReference type="ARBA" id="ARBA00023180"/>
    </source>
</evidence>
<keyword evidence="5" id="KW-0812">Transmembrane</keyword>
<evidence type="ECO:0000313" key="24">
    <source>
        <dbReference type="Ensembl" id="ENSPKIP00000020726.1"/>
    </source>
</evidence>
<evidence type="ECO:0000256" key="11">
    <source>
        <dbReference type="ARBA" id="ARBA00023157"/>
    </source>
</evidence>
<evidence type="ECO:0000256" key="5">
    <source>
        <dbReference type="ARBA" id="ARBA00022692"/>
    </source>
</evidence>
<evidence type="ECO:0000256" key="16">
    <source>
        <dbReference type="ARBA" id="ARBA00041896"/>
    </source>
</evidence>
<dbReference type="PANTHER" id="PTHR13713:SF60">
    <property type="entry name" value="LACTOSYLCERAMIDE ALPHA-2,3-SIALYLTRANSFERASE"/>
    <property type="match status" value="1"/>
</dbReference>
<comment type="catalytic activity">
    <reaction evidence="22">
        <text>ganglioside GA2 (d18:1(4E)/18:0) + CMP-N-acetyl-beta-neuraminate = ganglioside GM2 (d18:1(4E)/18:0) + CMP + H(+)</text>
        <dbReference type="Rhea" id="RHEA:41776"/>
        <dbReference type="ChEBI" id="CHEBI:15378"/>
        <dbReference type="ChEBI" id="CHEBI:57812"/>
        <dbReference type="ChEBI" id="CHEBI:60377"/>
        <dbReference type="ChEBI" id="CHEBI:78485"/>
        <dbReference type="ChEBI" id="CHEBI:78486"/>
    </reaction>
    <physiologicalReaction direction="left-to-right" evidence="22">
        <dbReference type="Rhea" id="RHEA:41777"/>
    </physiologicalReaction>
</comment>
<evidence type="ECO:0000256" key="18">
    <source>
        <dbReference type="ARBA" id="ARBA00042545"/>
    </source>
</evidence>
<keyword evidence="4" id="KW-0808">Transferase</keyword>
<dbReference type="PANTHER" id="PTHR13713">
    <property type="entry name" value="SIALYLTRANSFERASE"/>
    <property type="match status" value="1"/>
</dbReference>
<name>A0A3B3RSL6_9TELE</name>
<dbReference type="Proteomes" id="UP000261540">
    <property type="component" value="Unplaced"/>
</dbReference>
<dbReference type="OrthoDB" id="10264956at2759"/>
<dbReference type="GeneTree" id="ENSGT00940000157929"/>
<evidence type="ECO:0000256" key="17">
    <source>
        <dbReference type="ARBA" id="ARBA00041976"/>
    </source>
</evidence>
<keyword evidence="3" id="KW-0328">Glycosyltransferase</keyword>
<evidence type="ECO:0000256" key="22">
    <source>
        <dbReference type="ARBA" id="ARBA00048805"/>
    </source>
</evidence>
<keyword evidence="11" id="KW-1015">Disulfide bond</keyword>
<evidence type="ECO:0000256" key="1">
    <source>
        <dbReference type="ARBA" id="ARBA00004323"/>
    </source>
</evidence>
<dbReference type="InterPro" id="IPR051142">
    <property type="entry name" value="Glycosyltransferase_29"/>
</dbReference>
<evidence type="ECO:0000256" key="15">
    <source>
        <dbReference type="ARBA" id="ARBA00041341"/>
    </source>
</evidence>
<evidence type="ECO:0000256" key="6">
    <source>
        <dbReference type="ARBA" id="ARBA00022968"/>
    </source>
</evidence>
<evidence type="ECO:0000256" key="7">
    <source>
        <dbReference type="ARBA" id="ARBA00022989"/>
    </source>
</evidence>
<proteinExistence type="inferred from homology"/>
<reference evidence="24" key="1">
    <citation type="submission" date="2025-08" db="UniProtKB">
        <authorList>
            <consortium name="Ensembl"/>
        </authorList>
    </citation>
    <scope>IDENTIFICATION</scope>
</reference>
<keyword evidence="6" id="KW-0735">Signal-anchor</keyword>
<dbReference type="InterPro" id="IPR001675">
    <property type="entry name" value="Glyco_trans_29"/>
</dbReference>
<dbReference type="Gene3D" id="3.90.1480.20">
    <property type="entry name" value="Glycosyl transferase family 29"/>
    <property type="match status" value="1"/>
</dbReference>
<dbReference type="EC" id="2.4.3.9" evidence="13"/>
<dbReference type="Pfam" id="PF00777">
    <property type="entry name" value="Glyco_transf_29"/>
    <property type="match status" value="1"/>
</dbReference>
<evidence type="ECO:0000313" key="25">
    <source>
        <dbReference type="Proteomes" id="UP000261540"/>
    </source>
</evidence>
<evidence type="ECO:0000256" key="4">
    <source>
        <dbReference type="ARBA" id="ARBA00022679"/>
    </source>
</evidence>
<evidence type="ECO:0000256" key="21">
    <source>
        <dbReference type="ARBA" id="ARBA00048050"/>
    </source>
</evidence>
<keyword evidence="12" id="KW-0325">Glycoprotein</keyword>
<dbReference type="Ensembl" id="ENSPKIT00000001347.1">
    <property type="protein sequence ID" value="ENSPKIP00000020726.1"/>
    <property type="gene ID" value="ENSPKIG00000005401.1"/>
</dbReference>
<evidence type="ECO:0000256" key="14">
    <source>
        <dbReference type="ARBA" id="ARBA00039792"/>
    </source>
</evidence>
<evidence type="ECO:0000256" key="19">
    <source>
        <dbReference type="ARBA" id="ARBA00043651"/>
    </source>
</evidence>
<evidence type="ECO:0000256" key="8">
    <source>
        <dbReference type="ARBA" id="ARBA00023034"/>
    </source>
</evidence>
<comment type="subcellular location">
    <subcellularLocation>
        <location evidence="1">Golgi apparatus membrane</location>
        <topology evidence="1">Single-pass type II membrane protein</topology>
    </subcellularLocation>
</comment>
<dbReference type="FunFam" id="3.90.1480.20:FF:000006">
    <property type="entry name" value="ST3 beta-galactoside alpha-2,3-sialyltransferase 5"/>
    <property type="match status" value="1"/>
</dbReference>
<evidence type="ECO:0000256" key="9">
    <source>
        <dbReference type="ARBA" id="ARBA00023098"/>
    </source>
</evidence>
<evidence type="ECO:0000256" key="13">
    <source>
        <dbReference type="ARBA" id="ARBA00039111"/>
    </source>
</evidence>
<dbReference type="STRING" id="1676925.ENSPKIP00000020726"/>
<protein>
    <recommendedName>
        <fullName evidence="14">Lactosylceramide alpha-2,3-sialyltransferase</fullName>
        <ecNumber evidence="13">2.4.3.9</ecNumber>
    </recommendedName>
    <alternativeName>
        <fullName evidence="15">CMP-NeuAc:lactosylceramide alpha-2,3-sialyltransferase</fullName>
    </alternativeName>
    <alternativeName>
        <fullName evidence="18">Ganglioside GM3 synthase</fullName>
    </alternativeName>
    <alternativeName>
        <fullName evidence="17">ST3Gal V</fullName>
    </alternativeName>
    <alternativeName>
        <fullName evidence="16">Sialyltransferase 9</fullName>
    </alternativeName>
</protein>
<dbReference type="GO" id="GO:0047291">
    <property type="term" value="F:lactosylceramide alpha-2,3-sialyltransferase activity"/>
    <property type="evidence" value="ECO:0007669"/>
    <property type="project" value="UniProtKB-EC"/>
</dbReference>
<keyword evidence="10" id="KW-0472">Membrane</keyword>
<comment type="catalytic activity">
    <reaction evidence="19">
        <text>a beta-D-Gal-(1-&gt;4)-beta-D-Glc-(1&lt;-&gt;1)-Cer(d18:1(4E)) + CMP-N-acetyl-beta-neuraminate = a ganglioside GM3 (d18:1(4E)) + CMP + H(+)</text>
        <dbReference type="Rhea" id="RHEA:18417"/>
        <dbReference type="ChEBI" id="CHEBI:15378"/>
        <dbReference type="ChEBI" id="CHEBI:17950"/>
        <dbReference type="ChEBI" id="CHEBI:57812"/>
        <dbReference type="ChEBI" id="CHEBI:60065"/>
        <dbReference type="ChEBI" id="CHEBI:60377"/>
        <dbReference type="EC" id="2.4.3.9"/>
    </reaction>
    <physiologicalReaction direction="left-to-right" evidence="19">
        <dbReference type="Rhea" id="RHEA:18418"/>
    </physiologicalReaction>
</comment>
<organism evidence="24 25">
    <name type="scientific">Paramormyrops kingsleyae</name>
    <dbReference type="NCBI Taxonomy" id="1676925"/>
    <lineage>
        <taxon>Eukaryota</taxon>
        <taxon>Metazoa</taxon>
        <taxon>Chordata</taxon>
        <taxon>Craniata</taxon>
        <taxon>Vertebrata</taxon>
        <taxon>Euteleostomi</taxon>
        <taxon>Actinopterygii</taxon>
        <taxon>Neopterygii</taxon>
        <taxon>Teleostei</taxon>
        <taxon>Osteoglossocephala</taxon>
        <taxon>Osteoglossomorpha</taxon>
        <taxon>Osteoglossiformes</taxon>
        <taxon>Mormyridae</taxon>
        <taxon>Paramormyrops</taxon>
    </lineage>
</organism>
<evidence type="ECO:0000256" key="10">
    <source>
        <dbReference type="ARBA" id="ARBA00023136"/>
    </source>
</evidence>
<evidence type="ECO:0000256" key="3">
    <source>
        <dbReference type="ARBA" id="ARBA00022676"/>
    </source>
</evidence>
<dbReference type="InterPro" id="IPR038578">
    <property type="entry name" value="GT29-like_sf"/>
</dbReference>
<dbReference type="AlphaFoldDB" id="A0A3B3RSL6"/>
<dbReference type="GO" id="GO:0006688">
    <property type="term" value="P:glycosphingolipid biosynthetic process"/>
    <property type="evidence" value="ECO:0007669"/>
    <property type="project" value="Ensembl"/>
</dbReference>
<comment type="similarity">
    <text evidence="2">Belongs to the glycosyltransferase 29 family.</text>
</comment>
<dbReference type="GO" id="GO:0000139">
    <property type="term" value="C:Golgi membrane"/>
    <property type="evidence" value="ECO:0007669"/>
    <property type="project" value="UniProtKB-SubCell"/>
</dbReference>
<evidence type="ECO:0000256" key="23">
    <source>
        <dbReference type="ARBA" id="ARBA00049539"/>
    </source>
</evidence>